<dbReference type="Proteomes" id="UP000235672">
    <property type="component" value="Unassembled WGS sequence"/>
</dbReference>
<keyword evidence="1" id="KW-0812">Transmembrane</keyword>
<organism evidence="2 3">
    <name type="scientific">Hyaloscypha hepaticicola</name>
    <dbReference type="NCBI Taxonomy" id="2082293"/>
    <lineage>
        <taxon>Eukaryota</taxon>
        <taxon>Fungi</taxon>
        <taxon>Dikarya</taxon>
        <taxon>Ascomycota</taxon>
        <taxon>Pezizomycotina</taxon>
        <taxon>Leotiomycetes</taxon>
        <taxon>Helotiales</taxon>
        <taxon>Hyaloscyphaceae</taxon>
        <taxon>Hyaloscypha</taxon>
    </lineage>
</organism>
<evidence type="ECO:0000313" key="2">
    <source>
        <dbReference type="EMBL" id="PMD22178.1"/>
    </source>
</evidence>
<keyword evidence="1" id="KW-1133">Transmembrane helix</keyword>
<protein>
    <submittedName>
        <fullName evidence="2">Uncharacterized protein</fullName>
    </submittedName>
</protein>
<dbReference type="AlphaFoldDB" id="A0A2J6Q7C8"/>
<dbReference type="STRING" id="1745343.A0A2J6Q7C8"/>
<keyword evidence="1" id="KW-0472">Membrane</keyword>
<reference evidence="2 3" key="1">
    <citation type="submission" date="2016-05" db="EMBL/GenBank/DDBJ databases">
        <title>A degradative enzymes factory behind the ericoid mycorrhizal symbiosis.</title>
        <authorList>
            <consortium name="DOE Joint Genome Institute"/>
            <person name="Martino E."/>
            <person name="Morin E."/>
            <person name="Grelet G."/>
            <person name="Kuo A."/>
            <person name="Kohler A."/>
            <person name="Daghino S."/>
            <person name="Barry K."/>
            <person name="Choi C."/>
            <person name="Cichocki N."/>
            <person name="Clum A."/>
            <person name="Copeland A."/>
            <person name="Hainaut M."/>
            <person name="Haridas S."/>
            <person name="Labutti K."/>
            <person name="Lindquist E."/>
            <person name="Lipzen A."/>
            <person name="Khouja H.-R."/>
            <person name="Murat C."/>
            <person name="Ohm R."/>
            <person name="Olson A."/>
            <person name="Spatafora J."/>
            <person name="Veneault-Fourrey C."/>
            <person name="Henrissat B."/>
            <person name="Grigoriev I."/>
            <person name="Martin F."/>
            <person name="Perotto S."/>
        </authorList>
    </citation>
    <scope>NUCLEOTIDE SEQUENCE [LARGE SCALE GENOMIC DNA]</scope>
    <source>
        <strain evidence="2 3">UAMH 7357</strain>
    </source>
</reference>
<keyword evidence="3" id="KW-1185">Reference proteome</keyword>
<dbReference type="OrthoDB" id="5428055at2759"/>
<gene>
    <name evidence="2" type="ORF">NA56DRAFT_702531</name>
</gene>
<feature type="transmembrane region" description="Helical" evidence="1">
    <location>
        <begin position="350"/>
        <end position="375"/>
    </location>
</feature>
<dbReference type="EMBL" id="KZ613478">
    <property type="protein sequence ID" value="PMD22178.1"/>
    <property type="molecule type" value="Genomic_DNA"/>
</dbReference>
<name>A0A2J6Q7C8_9HELO</name>
<proteinExistence type="predicted"/>
<evidence type="ECO:0000313" key="3">
    <source>
        <dbReference type="Proteomes" id="UP000235672"/>
    </source>
</evidence>
<sequence>MDPRLFADQTRNTSYGLPNLGSLQTPYLQSLMNEEMFLMKYFELRHFLDPRVIKKFNMWCAQTSRHISTCRCARPELQPYYDIEPIGIIHRRCSFWSKRYDNEIWVALILCDPPTKDVFVKEKGQNLERCLGIEDPSSLSSSPSSKFPEKEKIDTKPYAGGYLDFIKHPNFGLNVPEGSPRTSMLEDICFYWSKHRTKFERDPGPATAAKILEKLVASKYMQLINFVNAHIGNLDCRLSRRFNANLQSRWSEEQWSDIRIWTRRCSEYIEDVEDIMTRLRIPFPTYSNPQGIVSNWTTCHEDFQYIHHHLNNLKSRAEGLSNSMTGIRGVAGTERSINMNEQYLPGSTSFGVYLAVSVSLIIIVFLVAFLIGLGYGDDGKWKFKTLHQSISVFRATVSGRNSNGAEDLERVENKEPRGVRW</sequence>
<accession>A0A2J6Q7C8</accession>
<evidence type="ECO:0000256" key="1">
    <source>
        <dbReference type="SAM" id="Phobius"/>
    </source>
</evidence>